<feature type="compositionally biased region" description="Pro residues" evidence="1">
    <location>
        <begin position="19"/>
        <end position="28"/>
    </location>
</feature>
<accession>A0A4C1WWK5</accession>
<dbReference type="Proteomes" id="UP000299102">
    <property type="component" value="Unassembled WGS sequence"/>
</dbReference>
<keyword evidence="3" id="KW-1185">Reference proteome</keyword>
<dbReference type="EMBL" id="BGZK01000679">
    <property type="protein sequence ID" value="GBP55818.1"/>
    <property type="molecule type" value="Genomic_DNA"/>
</dbReference>
<protein>
    <submittedName>
        <fullName evidence="2">Uncharacterized protein</fullName>
    </submittedName>
</protein>
<dbReference type="AlphaFoldDB" id="A0A4C1WWK5"/>
<gene>
    <name evidence="2" type="ORF">EVAR_38415_1</name>
</gene>
<feature type="region of interest" description="Disordered" evidence="1">
    <location>
        <begin position="1"/>
        <end position="48"/>
    </location>
</feature>
<sequence>MSRRWGGACGVTSPRRASAPPPAAPPLAPESYITSTASGQSRRVGLSESTRSCSGLRQCLGRATPIWGTRKKIDVVVTIDSETPRILKVTSLDRNLQQNHYSTESARQKTHSTDLRRRWPVLRPPPPAVSNSHAPVFKTYREPRVLAAPGPAPRARSSDENVLVVNDFAKLSPYL</sequence>
<reference evidence="2 3" key="1">
    <citation type="journal article" date="2019" name="Commun. Biol.">
        <title>The bagworm genome reveals a unique fibroin gene that provides high tensile strength.</title>
        <authorList>
            <person name="Kono N."/>
            <person name="Nakamura H."/>
            <person name="Ohtoshi R."/>
            <person name="Tomita M."/>
            <person name="Numata K."/>
            <person name="Arakawa K."/>
        </authorList>
    </citation>
    <scope>NUCLEOTIDE SEQUENCE [LARGE SCALE GENOMIC DNA]</scope>
</reference>
<evidence type="ECO:0000313" key="2">
    <source>
        <dbReference type="EMBL" id="GBP55818.1"/>
    </source>
</evidence>
<feature type="compositionally biased region" description="Polar residues" evidence="1">
    <location>
        <begin position="32"/>
        <end position="48"/>
    </location>
</feature>
<evidence type="ECO:0000313" key="3">
    <source>
        <dbReference type="Proteomes" id="UP000299102"/>
    </source>
</evidence>
<name>A0A4C1WWK5_EUMVA</name>
<proteinExistence type="predicted"/>
<evidence type="ECO:0000256" key="1">
    <source>
        <dbReference type="SAM" id="MobiDB-lite"/>
    </source>
</evidence>
<comment type="caution">
    <text evidence="2">The sequence shown here is derived from an EMBL/GenBank/DDBJ whole genome shotgun (WGS) entry which is preliminary data.</text>
</comment>
<organism evidence="2 3">
    <name type="scientific">Eumeta variegata</name>
    <name type="common">Bagworm moth</name>
    <name type="synonym">Eumeta japonica</name>
    <dbReference type="NCBI Taxonomy" id="151549"/>
    <lineage>
        <taxon>Eukaryota</taxon>
        <taxon>Metazoa</taxon>
        <taxon>Ecdysozoa</taxon>
        <taxon>Arthropoda</taxon>
        <taxon>Hexapoda</taxon>
        <taxon>Insecta</taxon>
        <taxon>Pterygota</taxon>
        <taxon>Neoptera</taxon>
        <taxon>Endopterygota</taxon>
        <taxon>Lepidoptera</taxon>
        <taxon>Glossata</taxon>
        <taxon>Ditrysia</taxon>
        <taxon>Tineoidea</taxon>
        <taxon>Psychidae</taxon>
        <taxon>Oiketicinae</taxon>
        <taxon>Eumeta</taxon>
    </lineage>
</organism>